<sequence length="109" mass="12102">MPTQAAARIPPHQPALMQQPARQIRALPLQRVRATLAQEVPERELTVLQPILEPIAMAQAQLILEPAVPEQAQPILEPTAQELVQIQQIPEQAVLEQEVAVQMVLLISF</sequence>
<dbReference type="Proteomes" id="UP000249458">
    <property type="component" value="Unassembled WGS sequence"/>
</dbReference>
<protein>
    <submittedName>
        <fullName evidence="1">Uncharacterized protein</fullName>
    </submittedName>
</protein>
<name>A0A364LFS3_9GAMM</name>
<comment type="caution">
    <text evidence="1">The sequence shown here is derived from an EMBL/GenBank/DDBJ whole genome shotgun (WGS) entry which is preliminary data.</text>
</comment>
<gene>
    <name evidence="1" type="ORF">B1207_15135</name>
</gene>
<dbReference type="AlphaFoldDB" id="A0A364LFS3"/>
<dbReference type="EMBL" id="MVJN01000015">
    <property type="protein sequence ID" value="RAP34616.1"/>
    <property type="molecule type" value="Genomic_DNA"/>
</dbReference>
<accession>A0A364LFS3</accession>
<evidence type="ECO:0000313" key="1">
    <source>
        <dbReference type="EMBL" id="RAP34616.1"/>
    </source>
</evidence>
<proteinExistence type="predicted"/>
<evidence type="ECO:0000313" key="2">
    <source>
        <dbReference type="Proteomes" id="UP000249458"/>
    </source>
</evidence>
<reference evidence="1 2" key="1">
    <citation type="submission" date="2017-02" db="EMBL/GenBank/DDBJ databases">
        <title>Legionella quilivanii strain from human: case report and whole genome sequencing analysis.</title>
        <authorList>
            <person name="Lalancette C."/>
            <person name="Leduc J.-M."/>
            <person name="Levesque S."/>
            <person name="Fournier E."/>
            <person name="Saoud J."/>
            <person name="Faucher S.P."/>
            <person name="Bernard K."/>
            <person name="Martineau C."/>
            <person name="Longtin J."/>
        </authorList>
    </citation>
    <scope>NUCLEOTIDE SEQUENCE [LARGE SCALE GENOMIC DNA]</scope>
    <source>
        <strain evidence="1 2">ID143958</strain>
    </source>
</reference>
<organism evidence="1 2">
    <name type="scientific">Legionella quinlivanii</name>
    <dbReference type="NCBI Taxonomy" id="45073"/>
    <lineage>
        <taxon>Bacteria</taxon>
        <taxon>Pseudomonadati</taxon>
        <taxon>Pseudomonadota</taxon>
        <taxon>Gammaproteobacteria</taxon>
        <taxon>Legionellales</taxon>
        <taxon>Legionellaceae</taxon>
        <taxon>Legionella</taxon>
    </lineage>
</organism>